<evidence type="ECO:0008006" key="4">
    <source>
        <dbReference type="Google" id="ProtNLM"/>
    </source>
</evidence>
<proteinExistence type="predicted"/>
<organism evidence="2 3">
    <name type="scientific">Fumia xinanensis</name>
    <dbReference type="NCBI Taxonomy" id="2763659"/>
    <lineage>
        <taxon>Bacteria</taxon>
        <taxon>Bacillati</taxon>
        <taxon>Bacillota</taxon>
        <taxon>Clostridia</taxon>
        <taxon>Eubacteriales</taxon>
        <taxon>Oscillospiraceae</taxon>
        <taxon>Fumia</taxon>
    </lineage>
</organism>
<reference evidence="2" key="1">
    <citation type="submission" date="2020-08" db="EMBL/GenBank/DDBJ databases">
        <title>Genome public.</title>
        <authorList>
            <person name="Liu C."/>
            <person name="Sun Q."/>
        </authorList>
    </citation>
    <scope>NUCLEOTIDE SEQUENCE</scope>
    <source>
        <strain evidence="2">NSJ-33</strain>
    </source>
</reference>
<evidence type="ECO:0000313" key="2">
    <source>
        <dbReference type="EMBL" id="MBC8560202.1"/>
    </source>
</evidence>
<evidence type="ECO:0000256" key="1">
    <source>
        <dbReference type="SAM" id="SignalP"/>
    </source>
</evidence>
<accession>A0A926E369</accession>
<comment type="caution">
    <text evidence="2">The sequence shown here is derived from an EMBL/GenBank/DDBJ whole genome shotgun (WGS) entry which is preliminary data.</text>
</comment>
<evidence type="ECO:0000313" key="3">
    <source>
        <dbReference type="Proteomes" id="UP000610760"/>
    </source>
</evidence>
<dbReference type="AlphaFoldDB" id="A0A926E369"/>
<keyword evidence="3" id="KW-1185">Reference proteome</keyword>
<keyword evidence="1" id="KW-0732">Signal</keyword>
<name>A0A926E369_9FIRM</name>
<dbReference type="EMBL" id="JACRSV010000002">
    <property type="protein sequence ID" value="MBC8560202.1"/>
    <property type="molecule type" value="Genomic_DNA"/>
</dbReference>
<feature type="signal peptide" evidence="1">
    <location>
        <begin position="1"/>
        <end position="22"/>
    </location>
</feature>
<feature type="chain" id="PRO_5037541320" description="GerMN domain-containing protein" evidence="1">
    <location>
        <begin position="23"/>
        <end position="186"/>
    </location>
</feature>
<gene>
    <name evidence="2" type="ORF">H8710_08995</name>
</gene>
<protein>
    <recommendedName>
        <fullName evidence="4">GerMN domain-containing protein</fullName>
    </recommendedName>
</protein>
<dbReference type="PROSITE" id="PS51257">
    <property type="entry name" value="PROKAR_LIPOPROTEIN"/>
    <property type="match status" value="1"/>
</dbReference>
<dbReference type="RefSeq" id="WP_249295180.1">
    <property type="nucleotide sequence ID" value="NZ_JACRSV010000002.1"/>
</dbReference>
<dbReference type="Proteomes" id="UP000610760">
    <property type="component" value="Unassembled WGS sequence"/>
</dbReference>
<sequence>MRKLLTAAAVTLALTLALTGCANSGSKNPPDASSPSVSQPELTPATVYIGMNDNFQEFPIALGGELTPKSLLSSITAFTGWNLDLSDEITTGKGGMTVSFADTSALVVGPPDPQVKEFFVYDNTELIQMVLDSVQRTLQQNFVNPELGAPASLDIYFALNGEDISVPGTDIVISHTEPYKGFPTAE</sequence>